<evidence type="ECO:0000313" key="10">
    <source>
        <dbReference type="EMBL" id="KAA1418899.1"/>
    </source>
</evidence>
<evidence type="ECO:0000256" key="5">
    <source>
        <dbReference type="ARBA" id="ARBA00022833"/>
    </source>
</evidence>
<keyword evidence="5" id="KW-0862">Zinc</keyword>
<sequence>MRSFPGAPSHRPRRPQRVALLVAGAVAVGGLVAPTAMAKDDEDDLRDQQHQVEDQIDQAQHDIDEASHEVASTTRRLERAVGRLSSARQHLQAVRADLQDARALQRQLARALVRAQGRLDRVALELKAARAEVARQRKLVRDTVLGIETRGNADLAVLDAITSSGSIQELLVAGTAGSMILGREDQALAAYETAEAELADWKAQVRAARDEVAAQKQAARDNLRHIQGLYADAQHTRVQVRDLVEGARHARAAAVNARKNDRAALQRLQDREQRIKQQILQLVQQQQDDSPTYSGDTGGLLHLPVDGPVTSPFGYREHPIYHYWGLHNGTDFGAPCGADLWAAESGTVINEYYDEVYGNRLYLNIGTVNGSNITVVYNHLSAYDVSEGDHVTRGQVVGAVGETGWATGCHLHFIVMKDGVPVDPMGYL</sequence>
<evidence type="ECO:0000256" key="3">
    <source>
        <dbReference type="ARBA" id="ARBA00022723"/>
    </source>
</evidence>
<feature type="coiled-coil region" evidence="7">
    <location>
        <begin position="42"/>
        <end position="139"/>
    </location>
</feature>
<dbReference type="Gene3D" id="2.70.70.10">
    <property type="entry name" value="Glucose Permease (Domain IIA)"/>
    <property type="match status" value="1"/>
</dbReference>
<accession>A0A5B1LGW5</accession>
<protein>
    <submittedName>
        <fullName evidence="10">Peptidoglycan DD-metalloendopeptidase family protein</fullName>
    </submittedName>
</protein>
<dbReference type="InterPro" id="IPR016047">
    <property type="entry name" value="M23ase_b-sheet_dom"/>
</dbReference>
<keyword evidence="7" id="KW-0175">Coiled coil</keyword>
<dbReference type="Gene3D" id="6.10.250.3150">
    <property type="match status" value="1"/>
</dbReference>
<dbReference type="GO" id="GO:0006508">
    <property type="term" value="P:proteolysis"/>
    <property type="evidence" value="ECO:0007669"/>
    <property type="project" value="UniProtKB-KW"/>
</dbReference>
<keyword evidence="2" id="KW-0645">Protease</keyword>
<dbReference type="Proteomes" id="UP000325003">
    <property type="component" value="Unassembled WGS sequence"/>
</dbReference>
<keyword evidence="11" id="KW-1185">Reference proteome</keyword>
<dbReference type="GO" id="GO:0046872">
    <property type="term" value="F:metal ion binding"/>
    <property type="evidence" value="ECO:0007669"/>
    <property type="project" value="UniProtKB-KW"/>
</dbReference>
<feature type="coiled-coil region" evidence="7">
    <location>
        <begin position="258"/>
        <end position="288"/>
    </location>
</feature>
<comment type="caution">
    <text evidence="10">The sequence shown here is derived from an EMBL/GenBank/DDBJ whole genome shotgun (WGS) entry which is preliminary data.</text>
</comment>
<keyword evidence="8" id="KW-0732">Signal</keyword>
<dbReference type="Pfam" id="PF01551">
    <property type="entry name" value="Peptidase_M23"/>
    <property type="match status" value="1"/>
</dbReference>
<evidence type="ECO:0000256" key="8">
    <source>
        <dbReference type="SAM" id="SignalP"/>
    </source>
</evidence>
<dbReference type="RefSeq" id="WP_149728239.1">
    <property type="nucleotide sequence ID" value="NZ_VUJV01000003.1"/>
</dbReference>
<reference evidence="10 11" key="2">
    <citation type="submission" date="2019-09" db="EMBL/GenBank/DDBJ databases">
        <authorList>
            <person name="Jin C."/>
        </authorList>
    </citation>
    <scope>NUCLEOTIDE SEQUENCE [LARGE SCALE GENOMIC DNA]</scope>
    <source>
        <strain evidence="10 11">BN130099</strain>
    </source>
</reference>
<keyword evidence="6" id="KW-0482">Metalloprotease</keyword>
<keyword evidence="4" id="KW-0378">Hydrolase</keyword>
<comment type="cofactor">
    <cofactor evidence="1">
        <name>Zn(2+)</name>
        <dbReference type="ChEBI" id="CHEBI:29105"/>
    </cofactor>
</comment>
<feature type="domain" description="M23ase beta-sheet core" evidence="9">
    <location>
        <begin position="326"/>
        <end position="424"/>
    </location>
</feature>
<gene>
    <name evidence="10" type="ORF">F0U44_10505</name>
</gene>
<dbReference type="InterPro" id="IPR011055">
    <property type="entry name" value="Dup_hybrid_motif"/>
</dbReference>
<dbReference type="GO" id="GO:0004222">
    <property type="term" value="F:metalloendopeptidase activity"/>
    <property type="evidence" value="ECO:0007669"/>
    <property type="project" value="TreeGrafter"/>
</dbReference>
<feature type="coiled-coil region" evidence="7">
    <location>
        <begin position="184"/>
        <end position="218"/>
    </location>
</feature>
<dbReference type="CDD" id="cd12797">
    <property type="entry name" value="M23_peptidase"/>
    <property type="match status" value="1"/>
</dbReference>
<dbReference type="SUPFAM" id="SSF51261">
    <property type="entry name" value="Duplicated hybrid motif"/>
    <property type="match status" value="1"/>
</dbReference>
<organism evidence="10 11">
    <name type="scientific">Nocardioides humilatus</name>
    <dbReference type="NCBI Taxonomy" id="2607660"/>
    <lineage>
        <taxon>Bacteria</taxon>
        <taxon>Bacillati</taxon>
        <taxon>Actinomycetota</taxon>
        <taxon>Actinomycetes</taxon>
        <taxon>Propionibacteriales</taxon>
        <taxon>Nocardioidaceae</taxon>
        <taxon>Nocardioides</taxon>
    </lineage>
</organism>
<feature type="signal peptide" evidence="8">
    <location>
        <begin position="1"/>
        <end position="38"/>
    </location>
</feature>
<keyword evidence="3" id="KW-0479">Metal-binding</keyword>
<evidence type="ECO:0000256" key="4">
    <source>
        <dbReference type="ARBA" id="ARBA00022801"/>
    </source>
</evidence>
<evidence type="ECO:0000259" key="9">
    <source>
        <dbReference type="Pfam" id="PF01551"/>
    </source>
</evidence>
<dbReference type="PANTHER" id="PTHR21666">
    <property type="entry name" value="PEPTIDASE-RELATED"/>
    <property type="match status" value="1"/>
</dbReference>
<evidence type="ECO:0000256" key="2">
    <source>
        <dbReference type="ARBA" id="ARBA00022670"/>
    </source>
</evidence>
<evidence type="ECO:0000256" key="1">
    <source>
        <dbReference type="ARBA" id="ARBA00001947"/>
    </source>
</evidence>
<feature type="chain" id="PRO_5022935835" evidence="8">
    <location>
        <begin position="39"/>
        <end position="428"/>
    </location>
</feature>
<dbReference type="AlphaFoldDB" id="A0A5B1LGW5"/>
<reference evidence="10 11" key="1">
    <citation type="submission" date="2019-09" db="EMBL/GenBank/DDBJ databases">
        <title>Nocardioides panacisoli sp. nov., isolated from the soil of a ginseng field.</title>
        <authorList>
            <person name="Cho C."/>
        </authorList>
    </citation>
    <scope>NUCLEOTIDE SEQUENCE [LARGE SCALE GENOMIC DNA]</scope>
    <source>
        <strain evidence="10 11">BN130099</strain>
    </source>
</reference>
<dbReference type="PANTHER" id="PTHR21666:SF288">
    <property type="entry name" value="CELL DIVISION PROTEIN YTFB"/>
    <property type="match status" value="1"/>
</dbReference>
<name>A0A5B1LGW5_9ACTN</name>
<evidence type="ECO:0000256" key="6">
    <source>
        <dbReference type="ARBA" id="ARBA00023049"/>
    </source>
</evidence>
<evidence type="ECO:0000256" key="7">
    <source>
        <dbReference type="SAM" id="Coils"/>
    </source>
</evidence>
<dbReference type="EMBL" id="VUJV01000003">
    <property type="protein sequence ID" value="KAA1418899.1"/>
    <property type="molecule type" value="Genomic_DNA"/>
</dbReference>
<evidence type="ECO:0000313" key="11">
    <source>
        <dbReference type="Proteomes" id="UP000325003"/>
    </source>
</evidence>
<dbReference type="InterPro" id="IPR050570">
    <property type="entry name" value="Cell_wall_metabolism_enzyme"/>
</dbReference>
<proteinExistence type="predicted"/>